<accession>K9HQF4</accession>
<reference evidence="2 3" key="1">
    <citation type="journal article" date="2013" name="Genome Announc.">
        <title>Draft Genome Sequence of an Alphaproteobacterium, Caenispirillum salinarum AK4(T), Isolated from a Solar Saltern.</title>
        <authorList>
            <person name="Khatri I."/>
            <person name="Singh A."/>
            <person name="Korpole S."/>
            <person name="Pinnaka A.K."/>
            <person name="Subramanian S."/>
        </authorList>
    </citation>
    <scope>NUCLEOTIDE SEQUENCE [LARGE SCALE GENOMIC DNA]</scope>
    <source>
        <strain evidence="2 3">AK4</strain>
    </source>
</reference>
<comment type="caution">
    <text evidence="2">The sequence shown here is derived from an EMBL/GenBank/DDBJ whole genome shotgun (WGS) entry which is preliminary data.</text>
</comment>
<evidence type="ECO:0000313" key="3">
    <source>
        <dbReference type="Proteomes" id="UP000009881"/>
    </source>
</evidence>
<dbReference type="STRING" id="1238182.C882_2592"/>
<organism evidence="2 3">
    <name type="scientific">Caenispirillum salinarum AK4</name>
    <dbReference type="NCBI Taxonomy" id="1238182"/>
    <lineage>
        <taxon>Bacteria</taxon>
        <taxon>Pseudomonadati</taxon>
        <taxon>Pseudomonadota</taxon>
        <taxon>Alphaproteobacteria</taxon>
        <taxon>Rhodospirillales</taxon>
        <taxon>Novispirillaceae</taxon>
        <taxon>Caenispirillum</taxon>
    </lineage>
</organism>
<sequence>MSRHSASPRGHCGNIRREHNAPSPCTARFLGCMLEFFRLFLD</sequence>
<gene>
    <name evidence="2" type="ORF">C882_2592</name>
</gene>
<evidence type="ECO:0000313" key="2">
    <source>
        <dbReference type="EMBL" id="EKV32513.1"/>
    </source>
</evidence>
<dbReference type="EMBL" id="ANHY01000003">
    <property type="protein sequence ID" value="EKV32513.1"/>
    <property type="molecule type" value="Genomic_DNA"/>
</dbReference>
<keyword evidence="3" id="KW-1185">Reference proteome</keyword>
<protein>
    <submittedName>
        <fullName evidence="2">Uncharacterized protein</fullName>
    </submittedName>
</protein>
<evidence type="ECO:0000256" key="1">
    <source>
        <dbReference type="SAM" id="MobiDB-lite"/>
    </source>
</evidence>
<feature type="region of interest" description="Disordered" evidence="1">
    <location>
        <begin position="1"/>
        <end position="23"/>
    </location>
</feature>
<dbReference type="AlphaFoldDB" id="K9HQF4"/>
<name>K9HQF4_9PROT</name>
<dbReference type="Proteomes" id="UP000009881">
    <property type="component" value="Unassembled WGS sequence"/>
</dbReference>
<proteinExistence type="predicted"/>